<dbReference type="Pfam" id="PF00106">
    <property type="entry name" value="adh_short"/>
    <property type="match status" value="1"/>
</dbReference>
<evidence type="ECO:0000313" key="4">
    <source>
        <dbReference type="Proteomes" id="UP001139333"/>
    </source>
</evidence>
<evidence type="ECO:0000313" key="3">
    <source>
        <dbReference type="EMBL" id="MCL1141297.1"/>
    </source>
</evidence>
<protein>
    <submittedName>
        <fullName evidence="3">SDR family NAD(P)-dependent oxidoreductase</fullName>
    </submittedName>
</protein>
<dbReference type="EMBL" id="JAKIKP010000001">
    <property type="protein sequence ID" value="MCL1141297.1"/>
    <property type="molecule type" value="Genomic_DNA"/>
</dbReference>
<dbReference type="InterPro" id="IPR020904">
    <property type="entry name" value="Sc_DH/Rdtase_CS"/>
</dbReference>
<evidence type="ECO:0000256" key="1">
    <source>
        <dbReference type="ARBA" id="ARBA00006484"/>
    </source>
</evidence>
<dbReference type="PANTHER" id="PTHR44196">
    <property type="entry name" value="DEHYDROGENASE/REDUCTASE SDR FAMILY MEMBER 7B"/>
    <property type="match status" value="1"/>
</dbReference>
<sequence length="254" mass="27743">MPSSHQIKQAVLITGATSGIGLACAEYYTAKGFNVIACGRNQSVLNSLNVSHTLGFDITNAQQVKQAAAELQQYLASEQLTLQQVILNAGTCEYVDDVMHFDASLFSRVIETNLVAVGYCIESFLPLITAKGQLGLMSSSAIYLPFSRAQAYGASKAAIDYLGRSLRLDLTLNPATKIGVSVICPGFVATPLTDKNDFDMPMRISSEQAAVEIFNGMAKKQFEIHFPKKFTRLLKFLSWLPENLQLKILAKISH</sequence>
<comment type="similarity">
    <text evidence="1">Belongs to the short-chain dehydrogenases/reductases (SDR) family.</text>
</comment>
<dbReference type="GO" id="GO:0016020">
    <property type="term" value="C:membrane"/>
    <property type="evidence" value="ECO:0007669"/>
    <property type="project" value="TreeGrafter"/>
</dbReference>
<organism evidence="3 4">
    <name type="scientific">Shewanella gaetbuli</name>
    <dbReference type="NCBI Taxonomy" id="220752"/>
    <lineage>
        <taxon>Bacteria</taxon>
        <taxon>Pseudomonadati</taxon>
        <taxon>Pseudomonadota</taxon>
        <taxon>Gammaproteobacteria</taxon>
        <taxon>Alteromonadales</taxon>
        <taxon>Shewanellaceae</taxon>
        <taxon>Shewanella</taxon>
    </lineage>
</organism>
<dbReference type="GO" id="GO:0016491">
    <property type="term" value="F:oxidoreductase activity"/>
    <property type="evidence" value="ECO:0007669"/>
    <property type="project" value="UniProtKB-KW"/>
</dbReference>
<dbReference type="PRINTS" id="PR00081">
    <property type="entry name" value="GDHRDH"/>
</dbReference>
<dbReference type="PANTHER" id="PTHR44196:SF1">
    <property type="entry name" value="DEHYDROGENASE_REDUCTASE SDR FAMILY MEMBER 7B"/>
    <property type="match status" value="1"/>
</dbReference>
<evidence type="ECO:0000256" key="2">
    <source>
        <dbReference type="ARBA" id="ARBA00023002"/>
    </source>
</evidence>
<dbReference type="InterPro" id="IPR036291">
    <property type="entry name" value="NAD(P)-bd_dom_sf"/>
</dbReference>
<reference evidence="3" key="1">
    <citation type="submission" date="2022-01" db="EMBL/GenBank/DDBJ databases">
        <title>Whole genome-based taxonomy of the Shewanellaceae.</title>
        <authorList>
            <person name="Martin-Rodriguez A.J."/>
        </authorList>
    </citation>
    <scope>NUCLEOTIDE SEQUENCE</scope>
    <source>
        <strain evidence="3">DSM 16422</strain>
    </source>
</reference>
<keyword evidence="2" id="KW-0560">Oxidoreductase</keyword>
<dbReference type="Proteomes" id="UP001139333">
    <property type="component" value="Unassembled WGS sequence"/>
</dbReference>
<proteinExistence type="inferred from homology"/>
<gene>
    <name evidence="3" type="ORF">L2672_01095</name>
</gene>
<dbReference type="AlphaFoldDB" id="A0A9X1ZHV5"/>
<dbReference type="SUPFAM" id="SSF51735">
    <property type="entry name" value="NAD(P)-binding Rossmann-fold domains"/>
    <property type="match status" value="1"/>
</dbReference>
<accession>A0A9X1ZHV5</accession>
<dbReference type="PROSITE" id="PS00061">
    <property type="entry name" value="ADH_SHORT"/>
    <property type="match status" value="1"/>
</dbReference>
<name>A0A9X1ZHV5_9GAMM</name>
<dbReference type="Gene3D" id="3.40.50.720">
    <property type="entry name" value="NAD(P)-binding Rossmann-like Domain"/>
    <property type="match status" value="1"/>
</dbReference>
<dbReference type="InterPro" id="IPR002347">
    <property type="entry name" value="SDR_fam"/>
</dbReference>
<dbReference type="RefSeq" id="WP_248993984.1">
    <property type="nucleotide sequence ID" value="NZ_JAKIKP010000001.1"/>
</dbReference>
<keyword evidence="4" id="KW-1185">Reference proteome</keyword>
<comment type="caution">
    <text evidence="3">The sequence shown here is derived from an EMBL/GenBank/DDBJ whole genome shotgun (WGS) entry which is preliminary data.</text>
</comment>